<organism evidence="4 5">
    <name type="scientific">Pieris brassicae</name>
    <name type="common">White butterfly</name>
    <name type="synonym">Large white butterfly</name>
    <dbReference type="NCBI Taxonomy" id="7116"/>
    <lineage>
        <taxon>Eukaryota</taxon>
        <taxon>Metazoa</taxon>
        <taxon>Ecdysozoa</taxon>
        <taxon>Arthropoda</taxon>
        <taxon>Hexapoda</taxon>
        <taxon>Insecta</taxon>
        <taxon>Pterygota</taxon>
        <taxon>Neoptera</taxon>
        <taxon>Endopterygota</taxon>
        <taxon>Lepidoptera</taxon>
        <taxon>Glossata</taxon>
        <taxon>Ditrysia</taxon>
        <taxon>Papilionoidea</taxon>
        <taxon>Pieridae</taxon>
        <taxon>Pierinae</taxon>
        <taxon>Pieris</taxon>
    </lineage>
</organism>
<evidence type="ECO:0000259" key="3">
    <source>
        <dbReference type="SMART" id="SM00382"/>
    </source>
</evidence>
<dbReference type="Proteomes" id="UP001152562">
    <property type="component" value="Unassembled WGS sequence"/>
</dbReference>
<dbReference type="OrthoDB" id="9996895at2759"/>
<feature type="region of interest" description="Disordered" evidence="2">
    <location>
        <begin position="673"/>
        <end position="714"/>
    </location>
</feature>
<keyword evidence="1" id="KW-0175">Coiled coil</keyword>
<keyword evidence="5" id="KW-1185">Reference proteome</keyword>
<evidence type="ECO:0000256" key="1">
    <source>
        <dbReference type="SAM" id="Coils"/>
    </source>
</evidence>
<reference evidence="4" key="1">
    <citation type="submission" date="2022-05" db="EMBL/GenBank/DDBJ databases">
        <authorList>
            <person name="Okamura Y."/>
        </authorList>
    </citation>
    <scope>NUCLEOTIDE SEQUENCE</scope>
</reference>
<dbReference type="GO" id="GO:0003677">
    <property type="term" value="F:DNA binding"/>
    <property type="evidence" value="ECO:0007669"/>
    <property type="project" value="TreeGrafter"/>
</dbReference>
<dbReference type="SUPFAM" id="SSF52540">
    <property type="entry name" value="P-loop containing nucleoside triphosphate hydrolases"/>
    <property type="match status" value="1"/>
</dbReference>
<gene>
    <name evidence="4" type="ORF">PIBRA_LOCUS5505</name>
</gene>
<dbReference type="InterPro" id="IPR003593">
    <property type="entry name" value="AAA+_ATPase"/>
</dbReference>
<sequence>MGKRRKCNILIESNKESEDSKAMALELNNSQEKSPTNAFQLLMESRLKSIGSNSPGKHRPVVQPECQELLEKRELKAKRVLSLQKMAEAKGSLKNKELEDFRDRSIKKQLSKQAEKFKDMLRQENSESKNKTNENKEHSLSDFEIIDVNDTHLLDVKKTLQLCNMFEKSDAEGFSKKFTNKKDSIEDIEFLSKLSPSIRKKENMMSYFPIVEEKVADTDNPADEVEITDTIKVKFKSKIMKKISHKRNKDQNVFNNPQNETGISRCEEIQDLTKGRKLKISECSTSNLIPIDDTEFINVDMRPKRKTKRPVKYLEDAEVSSSDEELYIFTPKKKRSSGRFAGSKSTLNLIGMRELCKNKNPSINENNEKSQSQIKSMKCTHNKTMYPLKLAPIFTSKQSNISIAEKEARQKFLHSGIPQKLKKDISQPKNNTAKLEFHPVVHIQQNIAMTLDKIKINFSSLCDSPYDSNLETNDNLFKSLTSLDEDVKQVIPLNQQNQENLLHMIKHSHHKFPVYRTYHLLKGKSNGENKDINYPDLDNSIEIIHDLPNDFDSIDKLCWVEKYKPTSTKQIIGNFKAIDELKKWLQSWNESLVKTKKDGGSGSSDFDDFQDSDAESRETLRTSNNVLVICGDVGSGKTSSVYAVAAELAIKVIEVNSSSKRTGKIMLQDLQEATRSHKVDRGKSNSDNSQKLQETAKPKLPKKRGRPKKAKDLSKDVKKIENMKCIVECSSSQDSVRTDSSLILIDDADIVFEQDDGFCSAISQLIHSSKRPVILITSSLSCQHLQKFIQLGKIIKMHKFLPRMSGTWLDIMCVADTGICFPGLGDGLLDYYKGDIRKTIHSLQFYMVSYKHSTYENSQDIGNDKLNIEDENSCLSWTDEYTADKTTVPNTSKHLVQQHIKVISHGAPLDLLSLWWSISNVYESQIENDNQDSNQLLFISNGLCSISEADCITKRANICNKMWYPKESASLNESQTYEYYNRNNEVSKDIARELGFLGSKCTSNCKSEVFVDISAPGYYAEREQEKIASRHHTLSSYLNLGVVLDRRALALDYWPSCRTICRLEKNTLNTKRNNRFCHYLKSLNVLCKNDYFDALSKSLNSNTLI</sequence>
<name>A0A9P0TI60_PIEBR</name>
<dbReference type="InterPro" id="IPR027417">
    <property type="entry name" value="P-loop_NTPase"/>
</dbReference>
<comment type="caution">
    <text evidence="4">The sequence shown here is derived from an EMBL/GenBank/DDBJ whole genome shotgun (WGS) entry which is preliminary data.</text>
</comment>
<feature type="domain" description="AAA+ ATPase" evidence="3">
    <location>
        <begin position="623"/>
        <end position="805"/>
    </location>
</feature>
<dbReference type="EMBL" id="CALOZG010000005">
    <property type="protein sequence ID" value="CAH4028698.1"/>
    <property type="molecule type" value="Genomic_DNA"/>
</dbReference>
<dbReference type="SMART" id="SM00382">
    <property type="entry name" value="AAA"/>
    <property type="match status" value="1"/>
</dbReference>
<proteinExistence type="predicted"/>
<evidence type="ECO:0000313" key="4">
    <source>
        <dbReference type="EMBL" id="CAH4028698.1"/>
    </source>
</evidence>
<feature type="coiled-coil region" evidence="1">
    <location>
        <begin position="107"/>
        <end position="134"/>
    </location>
</feature>
<feature type="compositionally biased region" description="Basic and acidic residues" evidence="2">
    <location>
        <begin position="673"/>
        <end position="684"/>
    </location>
</feature>
<protein>
    <recommendedName>
        <fullName evidence="3">AAA+ ATPase domain-containing protein</fullName>
    </recommendedName>
</protein>
<evidence type="ECO:0000256" key="2">
    <source>
        <dbReference type="SAM" id="MobiDB-lite"/>
    </source>
</evidence>
<dbReference type="PANTHER" id="PTHR23389">
    <property type="entry name" value="CHROMOSOME TRANSMISSION FIDELITY FACTOR 18"/>
    <property type="match status" value="1"/>
</dbReference>
<accession>A0A9P0TI60</accession>
<dbReference type="PANTHER" id="PTHR23389:SF21">
    <property type="entry name" value="ATPASE FAMILY AAA DOMAIN-CONTAINING PROTEIN 5"/>
    <property type="match status" value="1"/>
</dbReference>
<dbReference type="Gene3D" id="3.40.50.300">
    <property type="entry name" value="P-loop containing nucleotide triphosphate hydrolases"/>
    <property type="match status" value="1"/>
</dbReference>
<evidence type="ECO:0000313" key="5">
    <source>
        <dbReference type="Proteomes" id="UP001152562"/>
    </source>
</evidence>
<dbReference type="AlphaFoldDB" id="A0A9P0TI60"/>
<feature type="compositionally biased region" description="Basic residues" evidence="2">
    <location>
        <begin position="699"/>
        <end position="709"/>
    </location>
</feature>
<dbReference type="GO" id="GO:0005634">
    <property type="term" value="C:nucleus"/>
    <property type="evidence" value="ECO:0007669"/>
    <property type="project" value="TreeGrafter"/>
</dbReference>
<dbReference type="GO" id="GO:0061860">
    <property type="term" value="F:DNA clamp unloader activity"/>
    <property type="evidence" value="ECO:0007669"/>
    <property type="project" value="TreeGrafter"/>
</dbReference>